<dbReference type="Pfam" id="PF00990">
    <property type="entry name" value="GGDEF"/>
    <property type="match status" value="1"/>
</dbReference>
<dbReference type="CDD" id="cd01948">
    <property type="entry name" value="EAL"/>
    <property type="match status" value="1"/>
</dbReference>
<protein>
    <submittedName>
        <fullName evidence="4">Bifunctional diguanylate cyclase/phosphodiesterase</fullName>
    </submittedName>
</protein>
<feature type="domain" description="GGDEF" evidence="3">
    <location>
        <begin position="362"/>
        <end position="495"/>
    </location>
</feature>
<keyword evidence="5" id="KW-1185">Reference proteome</keyword>
<accession>A0ABS8JQU4</accession>
<dbReference type="InterPro" id="IPR052155">
    <property type="entry name" value="Biofilm_reg_signaling"/>
</dbReference>
<dbReference type="PROSITE" id="PS50883">
    <property type="entry name" value="EAL"/>
    <property type="match status" value="1"/>
</dbReference>
<dbReference type="PANTHER" id="PTHR44757:SF2">
    <property type="entry name" value="BIOFILM ARCHITECTURE MAINTENANCE PROTEIN MBAA"/>
    <property type="match status" value="1"/>
</dbReference>
<evidence type="ECO:0000259" key="3">
    <source>
        <dbReference type="PROSITE" id="PS50887"/>
    </source>
</evidence>
<dbReference type="SMART" id="SM00091">
    <property type="entry name" value="PAS"/>
    <property type="match status" value="1"/>
</dbReference>
<dbReference type="Gene3D" id="3.20.20.450">
    <property type="entry name" value="EAL domain"/>
    <property type="match status" value="1"/>
</dbReference>
<dbReference type="SUPFAM" id="SSF141868">
    <property type="entry name" value="EAL domain-like"/>
    <property type="match status" value="1"/>
</dbReference>
<dbReference type="PROSITE" id="PS50887">
    <property type="entry name" value="GGDEF"/>
    <property type="match status" value="1"/>
</dbReference>
<dbReference type="Gene3D" id="3.30.70.270">
    <property type="match status" value="1"/>
</dbReference>
<dbReference type="InterPro" id="IPR043128">
    <property type="entry name" value="Rev_trsase/Diguanyl_cyclase"/>
</dbReference>
<sequence>MIYIAIGASINATLSHNAEDLRLRNALAVTVDLETLLDLHVAANSDFLQGVGVAGYSSRGWPVSRAAAVAHIYDRLQSGLAEVRGATDKLRSLRHLSTVWPVQLDGAANNVSLAHAGSAQIEPALLEQANKTLGAIMVQLAQLAADERQRIADMQFAAQDQLVRQKIWLAVASAAGVLLLLFALLTRQRAQLAKVASTIVATEAQRRFKEYFERHPVAMLIFDVNTFEILTANAAAQIQYGATLQQLRATSIEQIRPSADVDGFRRDLQGYLASGRTGGLGGVRRHKHADGTVFYADVTYHLLDFAGRRACFITAHDVTEHEAVKEKLRTQAYEDALTHLPNRLGLKSRLADIVANAAHHGTRLALVFIDIDQFKEINDSLGHTAGDEVLCEVARRLSESVARDELVVRYAGDEFVAVLRGRGDIDSFVAAATRMKDALNRGLSVGDKLIVPHASVGIAVYPDHSSDPDTLLKYADAAMYRAKSRGANSIQVFSQQIAIQTSRRALLAHALRRAVAGEQFSLVYQPRVDPVTGTTRGFEALLRWRDPEQGDVSPAQFIPLAEETGLIVQIGAWVLERACRQIAIWARQYPELVVSVNVSPVQFERSDLPALVASALQRTGVGARNLELEVTEGVLMAPRSLGTLRALREQGISIAIDDFGSGYSSLAYIRSFMADRLKLDMSFVRGIGRSRADEAIVKAVLALGQTLGMRVVAEGVETREQLDFLVENGCDEVQGFWFARPADAAAASAYLGGGRLRFAAGLAACEDE</sequence>
<evidence type="ECO:0000259" key="2">
    <source>
        <dbReference type="PROSITE" id="PS50883"/>
    </source>
</evidence>
<organism evidence="4 5">
    <name type="scientific">Paraburkholderia sejongensis</name>
    <dbReference type="NCBI Taxonomy" id="2886946"/>
    <lineage>
        <taxon>Bacteria</taxon>
        <taxon>Pseudomonadati</taxon>
        <taxon>Pseudomonadota</taxon>
        <taxon>Betaproteobacteria</taxon>
        <taxon>Burkholderiales</taxon>
        <taxon>Burkholderiaceae</taxon>
        <taxon>Paraburkholderia</taxon>
    </lineage>
</organism>
<dbReference type="InterPro" id="IPR035965">
    <property type="entry name" value="PAS-like_dom_sf"/>
</dbReference>
<comment type="caution">
    <text evidence="4">The sequence shown here is derived from an EMBL/GenBank/DDBJ whole genome shotgun (WGS) entry which is preliminary data.</text>
</comment>
<dbReference type="SUPFAM" id="SSF55785">
    <property type="entry name" value="PYP-like sensor domain (PAS domain)"/>
    <property type="match status" value="1"/>
</dbReference>
<dbReference type="InterPro" id="IPR035919">
    <property type="entry name" value="EAL_sf"/>
</dbReference>
<dbReference type="NCBIfam" id="TIGR00254">
    <property type="entry name" value="GGDEF"/>
    <property type="match status" value="1"/>
</dbReference>
<dbReference type="RefSeq" id="WP_230508453.1">
    <property type="nucleotide sequence ID" value="NZ_JAJITD010000003.1"/>
</dbReference>
<dbReference type="Pfam" id="PF00563">
    <property type="entry name" value="EAL"/>
    <property type="match status" value="1"/>
</dbReference>
<dbReference type="InterPro" id="IPR000014">
    <property type="entry name" value="PAS"/>
</dbReference>
<dbReference type="InterPro" id="IPR029787">
    <property type="entry name" value="Nucleotide_cyclase"/>
</dbReference>
<reference evidence="4 5" key="1">
    <citation type="submission" date="2021-11" db="EMBL/GenBank/DDBJ databases">
        <authorList>
            <person name="Oh E.-T."/>
            <person name="Kim S.-B."/>
        </authorList>
    </citation>
    <scope>NUCLEOTIDE SEQUENCE [LARGE SCALE GENOMIC DNA]</scope>
    <source>
        <strain evidence="4 5">MMS20-SJTR3</strain>
    </source>
</reference>
<evidence type="ECO:0000313" key="4">
    <source>
        <dbReference type="EMBL" id="MCC8392238.1"/>
    </source>
</evidence>
<feature type="domain" description="EAL" evidence="2">
    <location>
        <begin position="504"/>
        <end position="755"/>
    </location>
</feature>
<dbReference type="SMART" id="SM00052">
    <property type="entry name" value="EAL"/>
    <property type="match status" value="1"/>
</dbReference>
<dbReference type="SUPFAM" id="SSF55073">
    <property type="entry name" value="Nucleotide cyclase"/>
    <property type="match status" value="1"/>
</dbReference>
<feature type="transmembrane region" description="Helical" evidence="1">
    <location>
        <begin position="167"/>
        <end position="185"/>
    </location>
</feature>
<dbReference type="Proteomes" id="UP001431019">
    <property type="component" value="Unassembled WGS sequence"/>
</dbReference>
<evidence type="ECO:0000256" key="1">
    <source>
        <dbReference type="SAM" id="Phobius"/>
    </source>
</evidence>
<dbReference type="Gene3D" id="3.30.450.20">
    <property type="entry name" value="PAS domain"/>
    <property type="match status" value="1"/>
</dbReference>
<dbReference type="SMART" id="SM00267">
    <property type="entry name" value="GGDEF"/>
    <property type="match status" value="1"/>
</dbReference>
<keyword evidence="1" id="KW-1133">Transmembrane helix</keyword>
<dbReference type="InterPro" id="IPR000160">
    <property type="entry name" value="GGDEF_dom"/>
</dbReference>
<dbReference type="CDD" id="cd01949">
    <property type="entry name" value="GGDEF"/>
    <property type="match status" value="1"/>
</dbReference>
<keyword evidence="1" id="KW-0812">Transmembrane</keyword>
<gene>
    <name evidence="4" type="ORF">LJ656_06515</name>
</gene>
<proteinExistence type="predicted"/>
<dbReference type="InterPro" id="IPR001633">
    <property type="entry name" value="EAL_dom"/>
</dbReference>
<keyword evidence="1" id="KW-0472">Membrane</keyword>
<evidence type="ECO:0000313" key="5">
    <source>
        <dbReference type="Proteomes" id="UP001431019"/>
    </source>
</evidence>
<dbReference type="NCBIfam" id="TIGR00229">
    <property type="entry name" value="sensory_box"/>
    <property type="match status" value="1"/>
</dbReference>
<name>A0ABS8JQU4_9BURK</name>
<dbReference type="PANTHER" id="PTHR44757">
    <property type="entry name" value="DIGUANYLATE CYCLASE DGCP"/>
    <property type="match status" value="1"/>
</dbReference>
<dbReference type="EMBL" id="JAJITD010000003">
    <property type="protein sequence ID" value="MCC8392238.1"/>
    <property type="molecule type" value="Genomic_DNA"/>
</dbReference>